<dbReference type="PANTHER" id="PTHR44757:SF2">
    <property type="entry name" value="BIOFILM ARCHITECTURE MAINTENANCE PROTEIN MBAA"/>
    <property type="match status" value="1"/>
</dbReference>
<dbReference type="InterPro" id="IPR001633">
    <property type="entry name" value="EAL_dom"/>
</dbReference>
<dbReference type="SUPFAM" id="SSF52172">
    <property type="entry name" value="CheY-like"/>
    <property type="match status" value="1"/>
</dbReference>
<dbReference type="GO" id="GO:0000160">
    <property type="term" value="P:phosphorelay signal transduction system"/>
    <property type="evidence" value="ECO:0007669"/>
    <property type="project" value="InterPro"/>
</dbReference>
<keyword evidence="6" id="KW-1185">Reference proteome</keyword>
<dbReference type="EMBL" id="MJAT01000035">
    <property type="protein sequence ID" value="OEH84941.1"/>
    <property type="molecule type" value="Genomic_DNA"/>
</dbReference>
<feature type="modified residue" description="4-aspartylphosphate" evidence="1">
    <location>
        <position position="61"/>
    </location>
</feature>
<dbReference type="CDD" id="cd01949">
    <property type="entry name" value="GGDEF"/>
    <property type="match status" value="1"/>
</dbReference>
<dbReference type="AlphaFoldDB" id="A0A1E5L4C4"/>
<dbReference type="STRING" id="1390249.BHU72_07045"/>
<feature type="domain" description="EAL" evidence="3">
    <location>
        <begin position="312"/>
        <end position="565"/>
    </location>
</feature>
<dbReference type="SMART" id="SM00448">
    <property type="entry name" value="REC"/>
    <property type="match status" value="1"/>
</dbReference>
<evidence type="ECO:0000313" key="6">
    <source>
        <dbReference type="Proteomes" id="UP000095255"/>
    </source>
</evidence>
<dbReference type="SMART" id="SM00052">
    <property type="entry name" value="EAL"/>
    <property type="match status" value="1"/>
</dbReference>
<dbReference type="Gene3D" id="3.20.20.450">
    <property type="entry name" value="EAL domain"/>
    <property type="match status" value="1"/>
</dbReference>
<dbReference type="SUPFAM" id="SSF55073">
    <property type="entry name" value="Nucleotide cyclase"/>
    <property type="match status" value="1"/>
</dbReference>
<dbReference type="OrthoDB" id="9759607at2"/>
<dbReference type="InterPro" id="IPR001789">
    <property type="entry name" value="Sig_transdc_resp-reg_receiver"/>
</dbReference>
<evidence type="ECO:0000259" key="3">
    <source>
        <dbReference type="PROSITE" id="PS50883"/>
    </source>
</evidence>
<dbReference type="InterPro" id="IPR043128">
    <property type="entry name" value="Rev_trsase/Diguanyl_cyclase"/>
</dbReference>
<keyword evidence="1" id="KW-0597">Phosphoprotein</keyword>
<dbReference type="PROSITE" id="PS50883">
    <property type="entry name" value="EAL"/>
    <property type="match status" value="1"/>
</dbReference>
<proteinExistence type="predicted"/>
<gene>
    <name evidence="5" type="ORF">BHU72_07045</name>
</gene>
<dbReference type="NCBIfam" id="TIGR00254">
    <property type="entry name" value="GGDEF"/>
    <property type="match status" value="1"/>
</dbReference>
<feature type="domain" description="GGDEF" evidence="4">
    <location>
        <begin position="171"/>
        <end position="303"/>
    </location>
</feature>
<sequence length="570" mass="64767">MNQLGKNPGTPVILIADDRRATRLVIRNVLQKEGYQVLEAEDGQEAIEMFLTYRPDIILLDIMMPVMDGLTACKKIKKLPFGHETPILMFTGLDDGKSVELAFKAGATDFITKPINWEELRYRVLRLLHLKDMEETVQRQVYYDSLTNLPNRLLFKDRLTVAINKADEEKLQLAVLFINLKNFALINDAFGYDNGDRLIKGVAERLLQIDSKISVSRMGGDDFAVVVPSIYKGEEAAKYADLIINAINQPWSIEEQEVYIDCNVGIALYPHDGEDVQTLLKNAETAMDRAAEQNRNIYRFYDQQMNSKALDRIALENALRYAIERNELIVYYQPKVNCNTEVISGVEALIRWNHSERGMISPIDFIPLAEENGLILPIGEWVLKTACTQVKEWHNQGYKIHLSVNFSAKQFQQDHLKETIERVLQETGFQAQFLTVEVTESVAMENVNFTIKILNELKAMGVKVSIDDFGTGYSSLSYLKKLPISELKIDRSFVRDITTDQDDAAIVDMVIVLGKTLKMNIVAEGVETVSQLEFLKSHHCQEMQGFLFSKPLPSNEFEILLTSNIKGVIL</sequence>
<dbReference type="InterPro" id="IPR011006">
    <property type="entry name" value="CheY-like_superfamily"/>
</dbReference>
<organism evidence="5 6">
    <name type="scientific">Desulfuribacillus stibiiarsenatis</name>
    <dbReference type="NCBI Taxonomy" id="1390249"/>
    <lineage>
        <taxon>Bacteria</taxon>
        <taxon>Bacillati</taxon>
        <taxon>Bacillota</taxon>
        <taxon>Desulfuribacillia</taxon>
        <taxon>Desulfuribacillales</taxon>
        <taxon>Desulfuribacillaceae</taxon>
        <taxon>Desulfuribacillus</taxon>
    </lineage>
</organism>
<protein>
    <recommendedName>
        <fullName evidence="7">Diguanylate cyclase</fullName>
    </recommendedName>
</protein>
<comment type="caution">
    <text evidence="5">The sequence shown here is derived from an EMBL/GenBank/DDBJ whole genome shotgun (WGS) entry which is preliminary data.</text>
</comment>
<dbReference type="CDD" id="cd01948">
    <property type="entry name" value="EAL"/>
    <property type="match status" value="1"/>
</dbReference>
<dbReference type="PROSITE" id="PS50110">
    <property type="entry name" value="RESPONSE_REGULATORY"/>
    <property type="match status" value="1"/>
</dbReference>
<dbReference type="RefSeq" id="WP_069702676.1">
    <property type="nucleotide sequence ID" value="NZ_MJAT01000035.1"/>
</dbReference>
<dbReference type="InterPro" id="IPR035919">
    <property type="entry name" value="EAL_sf"/>
</dbReference>
<dbReference type="Pfam" id="PF00563">
    <property type="entry name" value="EAL"/>
    <property type="match status" value="1"/>
</dbReference>
<evidence type="ECO:0000259" key="2">
    <source>
        <dbReference type="PROSITE" id="PS50110"/>
    </source>
</evidence>
<dbReference type="PROSITE" id="PS50887">
    <property type="entry name" value="GGDEF"/>
    <property type="match status" value="1"/>
</dbReference>
<name>A0A1E5L4C4_9FIRM</name>
<feature type="domain" description="Response regulatory" evidence="2">
    <location>
        <begin position="12"/>
        <end position="128"/>
    </location>
</feature>
<evidence type="ECO:0000256" key="1">
    <source>
        <dbReference type="PROSITE-ProRule" id="PRU00169"/>
    </source>
</evidence>
<dbReference type="SUPFAM" id="SSF141868">
    <property type="entry name" value="EAL domain-like"/>
    <property type="match status" value="1"/>
</dbReference>
<evidence type="ECO:0000313" key="5">
    <source>
        <dbReference type="EMBL" id="OEH84941.1"/>
    </source>
</evidence>
<dbReference type="InterPro" id="IPR000160">
    <property type="entry name" value="GGDEF_dom"/>
</dbReference>
<dbReference type="Pfam" id="PF00990">
    <property type="entry name" value="GGDEF"/>
    <property type="match status" value="1"/>
</dbReference>
<dbReference type="InterPro" id="IPR029787">
    <property type="entry name" value="Nucleotide_cyclase"/>
</dbReference>
<dbReference type="Proteomes" id="UP000095255">
    <property type="component" value="Unassembled WGS sequence"/>
</dbReference>
<evidence type="ECO:0008006" key="7">
    <source>
        <dbReference type="Google" id="ProtNLM"/>
    </source>
</evidence>
<reference evidence="5 6" key="1">
    <citation type="submission" date="2016-09" db="EMBL/GenBank/DDBJ databases">
        <title>Desulfuribacillus arsenicus sp. nov., an obligately anaerobic, dissimilatory arsenic- and antimonate-reducing bacterium isolated from anoxic sediments.</title>
        <authorList>
            <person name="Abin C.A."/>
            <person name="Hollibaugh J.T."/>
        </authorList>
    </citation>
    <scope>NUCLEOTIDE SEQUENCE [LARGE SCALE GENOMIC DNA]</scope>
    <source>
        <strain evidence="5 6">MLFW-2</strain>
    </source>
</reference>
<dbReference type="SMART" id="SM00267">
    <property type="entry name" value="GGDEF"/>
    <property type="match status" value="1"/>
</dbReference>
<dbReference type="Gene3D" id="3.40.50.2300">
    <property type="match status" value="1"/>
</dbReference>
<dbReference type="FunFam" id="3.20.20.450:FF:000001">
    <property type="entry name" value="Cyclic di-GMP phosphodiesterase yahA"/>
    <property type="match status" value="1"/>
</dbReference>
<dbReference type="Gene3D" id="3.30.70.270">
    <property type="match status" value="1"/>
</dbReference>
<dbReference type="PANTHER" id="PTHR44757">
    <property type="entry name" value="DIGUANYLATE CYCLASE DGCP"/>
    <property type="match status" value="1"/>
</dbReference>
<evidence type="ECO:0000259" key="4">
    <source>
        <dbReference type="PROSITE" id="PS50887"/>
    </source>
</evidence>
<accession>A0A1E5L4C4</accession>
<dbReference type="Pfam" id="PF00072">
    <property type="entry name" value="Response_reg"/>
    <property type="match status" value="1"/>
</dbReference>
<dbReference type="InterPro" id="IPR052155">
    <property type="entry name" value="Biofilm_reg_signaling"/>
</dbReference>